<dbReference type="OrthoDB" id="4760831at2759"/>
<evidence type="ECO:0008006" key="4">
    <source>
        <dbReference type="Google" id="ProtNLM"/>
    </source>
</evidence>
<gene>
    <name evidence="2" type="ORF">ASPWEDRAFT_183145</name>
</gene>
<dbReference type="GeneID" id="63747816"/>
<feature type="region of interest" description="Disordered" evidence="1">
    <location>
        <begin position="1"/>
        <end position="25"/>
    </location>
</feature>
<accession>A0A1L9RJK2</accession>
<evidence type="ECO:0000313" key="2">
    <source>
        <dbReference type="EMBL" id="OJJ35027.1"/>
    </source>
</evidence>
<dbReference type="VEuPathDB" id="FungiDB:ASPWEDRAFT_183145"/>
<name>A0A1L9RJK2_ASPWE</name>
<proteinExistence type="predicted"/>
<keyword evidence="3" id="KW-1185">Reference proteome</keyword>
<reference evidence="3" key="1">
    <citation type="journal article" date="2017" name="Genome Biol.">
        <title>Comparative genomics reveals high biological diversity and specific adaptations in the industrially and medically important fungal genus Aspergillus.</title>
        <authorList>
            <person name="de Vries R.P."/>
            <person name="Riley R."/>
            <person name="Wiebenga A."/>
            <person name="Aguilar-Osorio G."/>
            <person name="Amillis S."/>
            <person name="Uchima C.A."/>
            <person name="Anderluh G."/>
            <person name="Asadollahi M."/>
            <person name="Askin M."/>
            <person name="Barry K."/>
            <person name="Battaglia E."/>
            <person name="Bayram O."/>
            <person name="Benocci T."/>
            <person name="Braus-Stromeyer S.A."/>
            <person name="Caldana C."/>
            <person name="Canovas D."/>
            <person name="Cerqueira G.C."/>
            <person name="Chen F."/>
            <person name="Chen W."/>
            <person name="Choi C."/>
            <person name="Clum A."/>
            <person name="Dos Santos R.A."/>
            <person name="Damasio A.R."/>
            <person name="Diallinas G."/>
            <person name="Emri T."/>
            <person name="Fekete E."/>
            <person name="Flipphi M."/>
            <person name="Freyberg S."/>
            <person name="Gallo A."/>
            <person name="Gournas C."/>
            <person name="Habgood R."/>
            <person name="Hainaut M."/>
            <person name="Harispe M.L."/>
            <person name="Henrissat B."/>
            <person name="Hilden K.S."/>
            <person name="Hope R."/>
            <person name="Hossain A."/>
            <person name="Karabika E."/>
            <person name="Karaffa L."/>
            <person name="Karanyi Z."/>
            <person name="Krasevec N."/>
            <person name="Kuo A."/>
            <person name="Kusch H."/>
            <person name="LaButti K."/>
            <person name="Lagendijk E.L."/>
            <person name="Lapidus A."/>
            <person name="Levasseur A."/>
            <person name="Lindquist E."/>
            <person name="Lipzen A."/>
            <person name="Logrieco A.F."/>
            <person name="MacCabe A."/>
            <person name="Maekelae M.R."/>
            <person name="Malavazi I."/>
            <person name="Melin P."/>
            <person name="Meyer V."/>
            <person name="Mielnichuk N."/>
            <person name="Miskei M."/>
            <person name="Molnar A.P."/>
            <person name="Mule G."/>
            <person name="Ngan C.Y."/>
            <person name="Orejas M."/>
            <person name="Orosz E."/>
            <person name="Ouedraogo J.P."/>
            <person name="Overkamp K.M."/>
            <person name="Park H.-S."/>
            <person name="Perrone G."/>
            <person name="Piumi F."/>
            <person name="Punt P.J."/>
            <person name="Ram A.F."/>
            <person name="Ramon A."/>
            <person name="Rauscher S."/>
            <person name="Record E."/>
            <person name="Riano-Pachon D.M."/>
            <person name="Robert V."/>
            <person name="Roehrig J."/>
            <person name="Ruller R."/>
            <person name="Salamov A."/>
            <person name="Salih N.S."/>
            <person name="Samson R.A."/>
            <person name="Sandor E."/>
            <person name="Sanguinetti M."/>
            <person name="Schuetze T."/>
            <person name="Sepcic K."/>
            <person name="Shelest E."/>
            <person name="Sherlock G."/>
            <person name="Sophianopoulou V."/>
            <person name="Squina F.M."/>
            <person name="Sun H."/>
            <person name="Susca A."/>
            <person name="Todd R.B."/>
            <person name="Tsang A."/>
            <person name="Unkles S.E."/>
            <person name="van de Wiele N."/>
            <person name="van Rossen-Uffink D."/>
            <person name="Oliveira J.V."/>
            <person name="Vesth T.C."/>
            <person name="Visser J."/>
            <person name="Yu J.-H."/>
            <person name="Zhou M."/>
            <person name="Andersen M.R."/>
            <person name="Archer D.B."/>
            <person name="Baker S.E."/>
            <person name="Benoit I."/>
            <person name="Brakhage A.A."/>
            <person name="Braus G.H."/>
            <person name="Fischer R."/>
            <person name="Frisvad J.C."/>
            <person name="Goldman G.H."/>
            <person name="Houbraken J."/>
            <person name="Oakley B."/>
            <person name="Pocsi I."/>
            <person name="Scazzocchio C."/>
            <person name="Seiboth B."/>
            <person name="vanKuyk P.A."/>
            <person name="Wortman J."/>
            <person name="Dyer P.S."/>
            <person name="Grigoriev I.V."/>
        </authorList>
    </citation>
    <scope>NUCLEOTIDE SEQUENCE [LARGE SCALE GENOMIC DNA]</scope>
    <source>
        <strain evidence="3">DTO 134E9</strain>
    </source>
</reference>
<dbReference type="EMBL" id="KV878212">
    <property type="protein sequence ID" value="OJJ35027.1"/>
    <property type="molecule type" value="Genomic_DNA"/>
</dbReference>
<evidence type="ECO:0000256" key="1">
    <source>
        <dbReference type="SAM" id="MobiDB-lite"/>
    </source>
</evidence>
<dbReference type="STRING" id="1073089.A0A1L9RJK2"/>
<dbReference type="Gene3D" id="3.40.50.1460">
    <property type="match status" value="1"/>
</dbReference>
<dbReference type="AlphaFoldDB" id="A0A1L9RJK2"/>
<dbReference type="RefSeq" id="XP_040688703.1">
    <property type="nucleotide sequence ID" value="XM_040831968.1"/>
</dbReference>
<dbReference type="Proteomes" id="UP000184383">
    <property type="component" value="Unassembled WGS sequence"/>
</dbReference>
<feature type="compositionally biased region" description="Low complexity" evidence="1">
    <location>
        <begin position="1"/>
        <end position="19"/>
    </location>
</feature>
<organism evidence="2 3">
    <name type="scientific">Aspergillus wentii DTO 134E9</name>
    <dbReference type="NCBI Taxonomy" id="1073089"/>
    <lineage>
        <taxon>Eukaryota</taxon>
        <taxon>Fungi</taxon>
        <taxon>Dikarya</taxon>
        <taxon>Ascomycota</taxon>
        <taxon>Pezizomycotina</taxon>
        <taxon>Eurotiomycetes</taxon>
        <taxon>Eurotiomycetidae</taxon>
        <taxon>Eurotiales</taxon>
        <taxon>Aspergillaceae</taxon>
        <taxon>Aspergillus</taxon>
        <taxon>Aspergillus subgen. Cremei</taxon>
    </lineage>
</organism>
<sequence>MDPSISSSPSESGASRSFSTVPTSLRPSPVCQNCLGSATFPSTIGSSHLSIHSSEVQGINRALKGGGRRGPYKAVSVLLLSWNVTNLEWDAEIRKLREILEDQFKFYIFDNYKIDLDSNAEDKLLRHVLDFKVECGGRDGLLIVYYSGHGDMDDRGDIIWTATERDTPAELNWSNIQPWLFERYRGDVLMILDCCHAGAAAKAPRTDTKEILAACRAGGTTYATGDFTFTKILIRELQQMYQIFGRSGFSIFELRCEMRKKLPIEPIHVVVMGRTPIELTALYDREHQGPEDCLGHGADSDMSLLFNHGGRALVSFLFHETLDDIQPLLLRWLKDHPFGVTDIKVEALYHASSTLVLVSMPVRLWAFLPDHPAICFIGLLESKNMASRLNAVADKEALGDMLSHTQLDPRKPAKKPVGKRAALTHGSLTPQAIPNKSLTVDSVSMAMEAKKLYPNDTIVSHERTYISASALSRFGVRFPWIMSRREQID</sequence>
<evidence type="ECO:0000313" key="3">
    <source>
        <dbReference type="Proteomes" id="UP000184383"/>
    </source>
</evidence>
<protein>
    <recommendedName>
        <fullName evidence="4">Caspase family p20 domain-containing protein</fullName>
    </recommendedName>
</protein>